<dbReference type="InterPro" id="IPR011545">
    <property type="entry name" value="DEAD/DEAH_box_helicase_dom"/>
</dbReference>
<dbReference type="EMBL" id="FNJC01000004">
    <property type="protein sequence ID" value="SDP51171.1"/>
    <property type="molecule type" value="Genomic_DNA"/>
</dbReference>
<dbReference type="SUPFAM" id="SSF52540">
    <property type="entry name" value="P-loop containing nucleoside triphosphate hydrolases"/>
    <property type="match status" value="4"/>
</dbReference>
<dbReference type="PROSITE" id="PS51192">
    <property type="entry name" value="HELICASE_ATP_BIND_1"/>
    <property type="match status" value="1"/>
</dbReference>
<keyword evidence="6 9" id="KW-0067">ATP-binding</keyword>
<dbReference type="Proteomes" id="UP000198795">
    <property type="component" value="Unassembled WGS sequence"/>
</dbReference>
<evidence type="ECO:0000256" key="9">
    <source>
        <dbReference type="HAMAP-Rule" id="MF_00969"/>
    </source>
</evidence>
<dbReference type="PANTHER" id="PTHR47964">
    <property type="entry name" value="ATP-DEPENDENT DNA HELICASE HOMOLOG RECG, CHLOROPLASTIC"/>
    <property type="match status" value="1"/>
</dbReference>
<evidence type="ECO:0000256" key="6">
    <source>
        <dbReference type="ARBA" id="ARBA00022840"/>
    </source>
</evidence>
<dbReference type="PANTHER" id="PTHR47964:SF1">
    <property type="entry name" value="ATP-DEPENDENT DNA HELICASE HOMOLOG RECG, CHLOROPLASTIC"/>
    <property type="match status" value="1"/>
</dbReference>
<comment type="similarity">
    <text evidence="9">In the N-terminal section; belongs to the UvrB family.</text>
</comment>
<keyword evidence="5" id="KW-0347">Helicase</keyword>
<dbReference type="InterPro" id="IPR048635">
    <property type="entry name" value="MFD_D3"/>
</dbReference>
<dbReference type="InterPro" id="IPR036101">
    <property type="entry name" value="CarD-like/TRCF_RID_sf"/>
</dbReference>
<dbReference type="InterPro" id="IPR037235">
    <property type="entry name" value="TRCF-like_C_D7"/>
</dbReference>
<sequence length="1164" mass="127616">MSGATPKNHDLLLTGVPEGLDALVLAKLAQEAQGAEGHAGILIHVARDDRRVDQLEGALRFFAPQIRTISFPAWDTVPYDRVGPNSDIVARRIAALAKLTIGRRKAPTLVLTTVNAILQRVPPVAFVRSSLKQMAAGQRIDMGRLITRLQLAGFTRTGTVMEPGEYAVRGGILDLFPPGRTNPVRLDFFGDTLESIKSFDAETQRTLKPLQKIVLMPISELALGDAATSRFRSRYVELFGGGTGSDPLYEAVSAGSRYPGQEHWLPLFHEQLDTLADYAPDSAISFDHRADEAVRQRFEQIAEHYEARTQALEVEAFGAPPYKPVPPDLMFLDGKAWGELLGQRQVYRLNPFETGEGADVRSWNGRPGRTFAAERLAGDVNVFDAVVSHIAALKREHRRVMIAAWTPGARERLAGLLNDHGLKETRNVESFDAALELPADVTPMAVLGLEQGFVTPELAVIGEQDILGDRLVRPRRKARRAVDVLTEATSLSVGDLVVHADHGIGRFAGLTTISALGAMHDCLELIYAGGDKLFVPVENLELLTRYGAEDGSAQLDRLGGVAWQSRKARLKKRLQEIAGELIKIAALRQLREAPALAPPAGAFEEFVSRFPYEETEDQAASIDAVIEDLGAGRPMDRLVCGDVGFGKTEVALRAAFVTAMSGLQVAVVVPTTLLARQHFKTFSDRFKGLPLNVAQASRLVGAKELAEVKEGLSNGQIDIVVGTHALLSKSIKFARLGLLVIDEEQHFGVAHKERLKQLREDVHVLTLSATPIPRTLQLALTGVRELSLITTPPVDRLAVRTYISPFDPVIVRDALRRERYRGGQAFYVVPRLSDLPDVREFLTEAVPELRVATAHGQMTPTELEDVMTAFYEGRYDILLSTPIVESGLDVPNANTLIVHRADMFGLAQLYQLRGRVGRSKARAYAYITTPPGKALTEGAEKRLKVLNSLDSLGAGFSLASHDLDIRGAGNLLGEEQSGHIREVGFELYQSMLEEAVAAMKGGEGGELKDQWSPEISLGTSILIPESYVTDLQLRLGLYRRLASLETRADIDNFAAELVDRFGPAPEEVTHLLDVMEIKGLCRQASVSRVDAGPKGAVLSFHQNSFPNPEGLVELMQRSRGLIKLLPDHKLVFKAEWDLPEQRLKGVRGLVKQLAEIAERERKVA</sequence>
<dbReference type="SMART" id="SM00487">
    <property type="entry name" value="DEXDc"/>
    <property type="match status" value="1"/>
</dbReference>
<dbReference type="InterPro" id="IPR047112">
    <property type="entry name" value="RecG/Mfd"/>
</dbReference>
<dbReference type="Pfam" id="PF00270">
    <property type="entry name" value="DEAD"/>
    <property type="match status" value="1"/>
</dbReference>
<evidence type="ECO:0000256" key="3">
    <source>
        <dbReference type="ARBA" id="ARBA00022763"/>
    </source>
</evidence>
<evidence type="ECO:0000256" key="5">
    <source>
        <dbReference type="ARBA" id="ARBA00022806"/>
    </source>
</evidence>
<dbReference type="SMART" id="SM00982">
    <property type="entry name" value="TRCF"/>
    <property type="match status" value="1"/>
</dbReference>
<dbReference type="SUPFAM" id="SSF143517">
    <property type="entry name" value="TRCF domain-like"/>
    <property type="match status" value="1"/>
</dbReference>
<keyword evidence="4 9" id="KW-0378">Hydrolase</keyword>
<feature type="domain" description="Helicase ATP-binding" evidence="10">
    <location>
        <begin position="628"/>
        <end position="789"/>
    </location>
</feature>
<dbReference type="Gene3D" id="2.40.10.170">
    <property type="match status" value="1"/>
</dbReference>
<reference evidence="12 13" key="1">
    <citation type="submission" date="2016-10" db="EMBL/GenBank/DDBJ databases">
        <authorList>
            <person name="Varghese N."/>
            <person name="Submissions S."/>
        </authorList>
    </citation>
    <scope>NUCLEOTIDE SEQUENCE [LARGE SCALE GENOMIC DNA]</scope>
    <source>
        <strain evidence="12 13">CGMCC 1.6497</strain>
    </source>
</reference>
<comment type="function">
    <text evidence="9">Couples transcription and DNA repair by recognizing RNA polymerase (RNAP) stalled at DNA lesions. Mediates ATP-dependent release of RNAP and its truncated transcript from the DNA, and recruitment of nucleotide excision repair machinery to the damaged site.</text>
</comment>
<organism evidence="12 13">
    <name type="scientific">Filomicrobium insigne</name>
    <dbReference type="NCBI Taxonomy" id="418854"/>
    <lineage>
        <taxon>Bacteria</taxon>
        <taxon>Pseudomonadati</taxon>
        <taxon>Pseudomonadota</taxon>
        <taxon>Alphaproteobacteria</taxon>
        <taxon>Hyphomicrobiales</taxon>
        <taxon>Hyphomicrobiaceae</taxon>
        <taxon>Filomicrobium</taxon>
    </lineage>
</organism>
<comment type="subcellular location">
    <subcellularLocation>
        <location evidence="9">Cytoplasm</location>
    </subcellularLocation>
</comment>
<dbReference type="Gene3D" id="3.30.2060.10">
    <property type="entry name" value="Penicillin-binding protein 1b domain"/>
    <property type="match status" value="1"/>
</dbReference>
<evidence type="ECO:0000256" key="2">
    <source>
        <dbReference type="ARBA" id="ARBA00022741"/>
    </source>
</evidence>
<dbReference type="PROSITE" id="PS51194">
    <property type="entry name" value="HELICASE_CTER"/>
    <property type="match status" value="1"/>
</dbReference>
<dbReference type="InterPro" id="IPR014001">
    <property type="entry name" value="Helicase_ATP-bd"/>
</dbReference>
<name>A0A1H0TBI7_9HYPH</name>
<keyword evidence="13" id="KW-1185">Reference proteome</keyword>
<dbReference type="SMART" id="SM00490">
    <property type="entry name" value="HELICc"/>
    <property type="match status" value="1"/>
</dbReference>
<evidence type="ECO:0000256" key="4">
    <source>
        <dbReference type="ARBA" id="ARBA00022801"/>
    </source>
</evidence>
<keyword evidence="8 9" id="KW-0234">DNA repair</keyword>
<dbReference type="Gene3D" id="3.40.50.300">
    <property type="entry name" value="P-loop containing nucleotide triphosphate hydrolases"/>
    <property type="match status" value="2"/>
</dbReference>
<dbReference type="InterPro" id="IPR027417">
    <property type="entry name" value="P-loop_NTPase"/>
</dbReference>
<dbReference type="Gene3D" id="3.40.50.11180">
    <property type="match status" value="1"/>
</dbReference>
<keyword evidence="1 9" id="KW-0963">Cytoplasm</keyword>
<keyword evidence="7 9" id="KW-0238">DNA-binding</keyword>
<dbReference type="InterPro" id="IPR005118">
    <property type="entry name" value="TRCF_C"/>
</dbReference>
<dbReference type="InterPro" id="IPR004576">
    <property type="entry name" value="Mfd"/>
</dbReference>
<protein>
    <recommendedName>
        <fullName evidence="9">Transcription-repair-coupling factor</fullName>
        <shortName evidence="9">TRCF</shortName>
        <ecNumber evidence="9">3.6.4.-</ecNumber>
    </recommendedName>
</protein>
<dbReference type="InterPro" id="IPR003711">
    <property type="entry name" value="CarD-like/TRCF_RID"/>
</dbReference>
<dbReference type="Pfam" id="PF00271">
    <property type="entry name" value="Helicase_C"/>
    <property type="match status" value="1"/>
</dbReference>
<feature type="domain" description="Helicase C-terminal" evidence="11">
    <location>
        <begin position="810"/>
        <end position="964"/>
    </location>
</feature>
<gene>
    <name evidence="9" type="primary">mfd</name>
    <name evidence="12" type="ORF">SAMN04488061_3240</name>
</gene>
<evidence type="ECO:0000256" key="8">
    <source>
        <dbReference type="ARBA" id="ARBA00023204"/>
    </source>
</evidence>
<evidence type="ECO:0000259" key="11">
    <source>
        <dbReference type="PROSITE" id="PS51194"/>
    </source>
</evidence>
<dbReference type="HAMAP" id="MF_00969">
    <property type="entry name" value="TRCF"/>
    <property type="match status" value="1"/>
</dbReference>
<dbReference type="SUPFAM" id="SSF141259">
    <property type="entry name" value="CarD-like"/>
    <property type="match status" value="1"/>
</dbReference>
<dbReference type="NCBIfam" id="TIGR00580">
    <property type="entry name" value="mfd"/>
    <property type="match status" value="1"/>
</dbReference>
<comment type="caution">
    <text evidence="12">The sequence shown here is derived from an EMBL/GenBank/DDBJ whole genome shotgun (WGS) entry which is preliminary data.</text>
</comment>
<dbReference type="Gene3D" id="3.90.1150.50">
    <property type="entry name" value="Transcription-repair-coupling factor, D7 domain"/>
    <property type="match status" value="1"/>
</dbReference>
<keyword evidence="2 9" id="KW-0547">Nucleotide-binding</keyword>
<dbReference type="Pfam" id="PF03461">
    <property type="entry name" value="TRCF"/>
    <property type="match status" value="1"/>
</dbReference>
<dbReference type="InterPro" id="IPR001650">
    <property type="entry name" value="Helicase_C-like"/>
</dbReference>
<accession>A0A1H0TBI7</accession>
<proteinExistence type="inferred from homology"/>
<evidence type="ECO:0000313" key="13">
    <source>
        <dbReference type="Proteomes" id="UP000198795"/>
    </source>
</evidence>
<dbReference type="Gene3D" id="3.40.50.11140">
    <property type="match status" value="1"/>
</dbReference>
<dbReference type="InterPro" id="IPR041471">
    <property type="entry name" value="UvrB_inter"/>
</dbReference>
<evidence type="ECO:0000256" key="1">
    <source>
        <dbReference type="ARBA" id="ARBA00022490"/>
    </source>
</evidence>
<dbReference type="EC" id="3.6.4.-" evidence="9"/>
<dbReference type="RefSeq" id="WP_090230204.1">
    <property type="nucleotide sequence ID" value="NZ_FNJC01000004.1"/>
</dbReference>
<dbReference type="CDD" id="cd17991">
    <property type="entry name" value="DEXHc_TRCF"/>
    <property type="match status" value="1"/>
</dbReference>
<dbReference type="Pfam" id="PF21132">
    <property type="entry name" value="MFD_D3"/>
    <property type="match status" value="1"/>
</dbReference>
<dbReference type="Pfam" id="PF02559">
    <property type="entry name" value="CarD_TRCF_RID"/>
    <property type="match status" value="1"/>
</dbReference>
<evidence type="ECO:0000256" key="7">
    <source>
        <dbReference type="ARBA" id="ARBA00023125"/>
    </source>
</evidence>
<comment type="similarity">
    <text evidence="9">In the C-terminal section; belongs to the helicase family. RecG subfamily.</text>
</comment>
<dbReference type="SMART" id="SM01058">
    <property type="entry name" value="CarD_TRCF"/>
    <property type="match status" value="1"/>
</dbReference>
<keyword evidence="3 9" id="KW-0227">DNA damage</keyword>
<dbReference type="Pfam" id="PF17757">
    <property type="entry name" value="UvrB_inter"/>
    <property type="match status" value="1"/>
</dbReference>
<evidence type="ECO:0000259" key="10">
    <source>
        <dbReference type="PROSITE" id="PS51192"/>
    </source>
</evidence>
<evidence type="ECO:0000313" key="12">
    <source>
        <dbReference type="EMBL" id="SDP51171.1"/>
    </source>
</evidence>